<feature type="coiled-coil region" evidence="1">
    <location>
        <begin position="63"/>
        <end position="119"/>
    </location>
</feature>
<keyword evidence="3" id="KW-1185">Reference proteome</keyword>
<evidence type="ECO:0000313" key="3">
    <source>
        <dbReference type="Proteomes" id="UP000800200"/>
    </source>
</evidence>
<proteinExistence type="predicted"/>
<sequence>MIQERGNNQVFPLLYSLVGMKNSGQRPIVGVLPLVSATELAGRCEKFNCVTGRLVNNLLDIKGDDLSGEAAVLKSELEDLKRKLGKKEGEERKKLDKRIKKKEKKLEIVTLKLDKHKANDLMKGKPDEERAAFLNSLQKQIDELE</sequence>
<organism evidence="2 3">
    <name type="scientific">Zopfia rhizophila CBS 207.26</name>
    <dbReference type="NCBI Taxonomy" id="1314779"/>
    <lineage>
        <taxon>Eukaryota</taxon>
        <taxon>Fungi</taxon>
        <taxon>Dikarya</taxon>
        <taxon>Ascomycota</taxon>
        <taxon>Pezizomycotina</taxon>
        <taxon>Dothideomycetes</taxon>
        <taxon>Dothideomycetes incertae sedis</taxon>
        <taxon>Zopfiaceae</taxon>
        <taxon>Zopfia</taxon>
    </lineage>
</organism>
<dbReference type="Proteomes" id="UP000800200">
    <property type="component" value="Unassembled WGS sequence"/>
</dbReference>
<protein>
    <submittedName>
        <fullName evidence="2">Uncharacterized protein</fullName>
    </submittedName>
</protein>
<reference evidence="2" key="1">
    <citation type="journal article" date="2020" name="Stud. Mycol.">
        <title>101 Dothideomycetes genomes: a test case for predicting lifestyles and emergence of pathogens.</title>
        <authorList>
            <person name="Haridas S."/>
            <person name="Albert R."/>
            <person name="Binder M."/>
            <person name="Bloem J."/>
            <person name="Labutti K."/>
            <person name="Salamov A."/>
            <person name="Andreopoulos B."/>
            <person name="Baker S."/>
            <person name="Barry K."/>
            <person name="Bills G."/>
            <person name="Bluhm B."/>
            <person name="Cannon C."/>
            <person name="Castanera R."/>
            <person name="Culley D."/>
            <person name="Daum C."/>
            <person name="Ezra D."/>
            <person name="Gonzalez J."/>
            <person name="Henrissat B."/>
            <person name="Kuo A."/>
            <person name="Liang C."/>
            <person name="Lipzen A."/>
            <person name="Lutzoni F."/>
            <person name="Magnuson J."/>
            <person name="Mondo S."/>
            <person name="Nolan M."/>
            <person name="Ohm R."/>
            <person name="Pangilinan J."/>
            <person name="Park H.-J."/>
            <person name="Ramirez L."/>
            <person name="Alfaro M."/>
            <person name="Sun H."/>
            <person name="Tritt A."/>
            <person name="Yoshinaga Y."/>
            <person name="Zwiers L.-H."/>
            <person name="Turgeon B."/>
            <person name="Goodwin S."/>
            <person name="Spatafora J."/>
            <person name="Crous P."/>
            <person name="Grigoriev I."/>
        </authorList>
    </citation>
    <scope>NUCLEOTIDE SEQUENCE</scope>
    <source>
        <strain evidence="2">CBS 207.26</strain>
    </source>
</reference>
<dbReference type="EMBL" id="ML994644">
    <property type="protein sequence ID" value="KAF2183255.1"/>
    <property type="molecule type" value="Genomic_DNA"/>
</dbReference>
<accession>A0A6A6DWV1</accession>
<evidence type="ECO:0000256" key="1">
    <source>
        <dbReference type="SAM" id="Coils"/>
    </source>
</evidence>
<keyword evidence="1" id="KW-0175">Coiled coil</keyword>
<gene>
    <name evidence="2" type="ORF">K469DRAFT_751809</name>
</gene>
<dbReference type="AlphaFoldDB" id="A0A6A6DWV1"/>
<name>A0A6A6DWV1_9PEZI</name>
<evidence type="ECO:0000313" key="2">
    <source>
        <dbReference type="EMBL" id="KAF2183255.1"/>
    </source>
</evidence>